<dbReference type="Proteomes" id="UP000192713">
    <property type="component" value="Unassembled WGS sequence"/>
</dbReference>
<dbReference type="AlphaFoldDB" id="A0A1X0EEK4"/>
<dbReference type="EMBL" id="MVHU01000002">
    <property type="protein sequence ID" value="ORA82945.1"/>
    <property type="molecule type" value="Genomic_DNA"/>
</dbReference>
<feature type="domain" description="Uracil-DNA glycosylase-like" evidence="10">
    <location>
        <begin position="44"/>
        <end position="207"/>
    </location>
</feature>
<dbReference type="PANTHER" id="PTHR33693:SF9">
    <property type="entry name" value="TYPE-4 URACIL-DNA GLYCOSYLASE"/>
    <property type="match status" value="1"/>
</dbReference>
<comment type="similarity">
    <text evidence="1">Belongs to the uracil-DNA glycosylase (UDG) superfamily. Type 4 (UDGa) family.</text>
</comment>
<proteinExistence type="inferred from homology"/>
<keyword evidence="8" id="KW-0411">Iron-sulfur</keyword>
<dbReference type="InterPro" id="IPR005122">
    <property type="entry name" value="Uracil-DNA_glycosylase-like"/>
</dbReference>
<keyword evidence="4" id="KW-0479">Metal-binding</keyword>
<dbReference type="NCBIfam" id="TIGR00758">
    <property type="entry name" value="UDG_fam4"/>
    <property type="match status" value="1"/>
</dbReference>
<keyword evidence="9" id="KW-0234">DNA repair</keyword>
<dbReference type="CDD" id="cd10030">
    <property type="entry name" value="UDG-F4_TTUDGA_SPO1dp_like"/>
    <property type="match status" value="1"/>
</dbReference>
<dbReference type="NCBIfam" id="TIGR03914">
    <property type="entry name" value="UDG_fam_dom"/>
    <property type="match status" value="1"/>
</dbReference>
<evidence type="ECO:0000256" key="9">
    <source>
        <dbReference type="ARBA" id="ARBA00023204"/>
    </source>
</evidence>
<name>A0A1X0EEK4_9MYCO</name>
<evidence type="ECO:0000256" key="7">
    <source>
        <dbReference type="ARBA" id="ARBA00023004"/>
    </source>
</evidence>
<dbReference type="GO" id="GO:0097506">
    <property type="term" value="F:deaminated base DNA N-glycosylase activity"/>
    <property type="evidence" value="ECO:0007669"/>
    <property type="project" value="UniProtKB-ARBA"/>
</dbReference>
<keyword evidence="7" id="KW-0408">Iron</keyword>
<accession>A0A1X0EEK4</accession>
<dbReference type="InterPro" id="IPR005273">
    <property type="entry name" value="Ura-DNA_glyco_family4"/>
</dbReference>
<gene>
    <name evidence="11" type="ORF">BST28_01800</name>
</gene>
<dbReference type="SMART" id="SM00987">
    <property type="entry name" value="UreE_C"/>
    <property type="match status" value="1"/>
</dbReference>
<sequence>MSATTKVPGAQRYLPQKRTLSALRAAAAGCHGCELYRNATQTVFGEGRRGAPLMLVGEQPGDHEDRQGHPFVGPAGRLLDRALHDAGIDPESVYTTNAVKHFKFTRREGKRRIHQKPSRTEVVACRPWLIAEIEAVHPQLVVCLGASAAQSLLGPAFRVSASRGELLSPPTESSWRAQLLATVHPSAVLRDSSDRREAYRAFVDDLRVAGGAVTKGNAWATALFDNDGDG</sequence>
<dbReference type="Pfam" id="PF03167">
    <property type="entry name" value="UDG"/>
    <property type="match status" value="1"/>
</dbReference>
<keyword evidence="5" id="KW-0227">DNA damage</keyword>
<evidence type="ECO:0000256" key="6">
    <source>
        <dbReference type="ARBA" id="ARBA00022801"/>
    </source>
</evidence>
<comment type="caution">
    <text evidence="11">The sequence shown here is derived from an EMBL/GenBank/DDBJ whole genome shotgun (WGS) entry which is preliminary data.</text>
</comment>
<dbReference type="SMART" id="SM00986">
    <property type="entry name" value="UDG"/>
    <property type="match status" value="1"/>
</dbReference>
<dbReference type="PANTHER" id="PTHR33693">
    <property type="entry name" value="TYPE-5 URACIL-DNA GLYCOSYLASE"/>
    <property type="match status" value="1"/>
</dbReference>
<evidence type="ECO:0000313" key="12">
    <source>
        <dbReference type="Proteomes" id="UP000192713"/>
    </source>
</evidence>
<evidence type="ECO:0000313" key="11">
    <source>
        <dbReference type="EMBL" id="ORA82945.1"/>
    </source>
</evidence>
<evidence type="ECO:0000259" key="10">
    <source>
        <dbReference type="SMART" id="SM00986"/>
    </source>
</evidence>
<evidence type="ECO:0000256" key="5">
    <source>
        <dbReference type="ARBA" id="ARBA00022763"/>
    </source>
</evidence>
<evidence type="ECO:0000256" key="8">
    <source>
        <dbReference type="ARBA" id="ARBA00023014"/>
    </source>
</evidence>
<reference evidence="11 12" key="1">
    <citation type="submission" date="2017-02" db="EMBL/GenBank/DDBJ databases">
        <title>The new phylogeny of genus Mycobacterium.</title>
        <authorList>
            <person name="Tortoli E."/>
            <person name="Trovato A."/>
            <person name="Cirillo D.M."/>
        </authorList>
    </citation>
    <scope>NUCLEOTIDE SEQUENCE [LARGE SCALE GENOMIC DNA]</scope>
    <source>
        <strain evidence="11 12">DSM 45093</strain>
    </source>
</reference>
<dbReference type="RefSeq" id="WP_083079627.1">
    <property type="nucleotide sequence ID" value="NZ_MVHU01000002.1"/>
</dbReference>
<dbReference type="InterPro" id="IPR051536">
    <property type="entry name" value="UDG_Type-4/5"/>
</dbReference>
<dbReference type="InterPro" id="IPR036895">
    <property type="entry name" value="Uracil-DNA_glycosylase-like_sf"/>
</dbReference>
<dbReference type="Gene3D" id="3.40.470.10">
    <property type="entry name" value="Uracil-DNA glycosylase-like domain"/>
    <property type="match status" value="1"/>
</dbReference>
<evidence type="ECO:0000256" key="1">
    <source>
        <dbReference type="ARBA" id="ARBA00006521"/>
    </source>
</evidence>
<evidence type="ECO:0000256" key="4">
    <source>
        <dbReference type="ARBA" id="ARBA00022723"/>
    </source>
</evidence>
<dbReference type="GO" id="GO:0046872">
    <property type="term" value="F:metal ion binding"/>
    <property type="evidence" value="ECO:0007669"/>
    <property type="project" value="UniProtKB-KW"/>
</dbReference>
<dbReference type="GO" id="GO:0051539">
    <property type="term" value="F:4 iron, 4 sulfur cluster binding"/>
    <property type="evidence" value="ECO:0007669"/>
    <property type="project" value="UniProtKB-KW"/>
</dbReference>
<protein>
    <recommendedName>
        <fullName evidence="2">Type-4 uracil-DNA glycosylase</fullName>
    </recommendedName>
</protein>
<evidence type="ECO:0000256" key="3">
    <source>
        <dbReference type="ARBA" id="ARBA00022485"/>
    </source>
</evidence>
<evidence type="ECO:0000256" key="2">
    <source>
        <dbReference type="ARBA" id="ARBA00019403"/>
    </source>
</evidence>
<dbReference type="SUPFAM" id="SSF52141">
    <property type="entry name" value="Uracil-DNA glycosylase-like"/>
    <property type="match status" value="1"/>
</dbReference>
<dbReference type="GO" id="GO:0006281">
    <property type="term" value="P:DNA repair"/>
    <property type="evidence" value="ECO:0007669"/>
    <property type="project" value="UniProtKB-KW"/>
</dbReference>
<keyword evidence="3" id="KW-0004">4Fe-4S</keyword>
<organism evidence="11 12">
    <name type="scientific">Mycolicibacter kumamotonensis</name>
    <dbReference type="NCBI Taxonomy" id="354243"/>
    <lineage>
        <taxon>Bacteria</taxon>
        <taxon>Bacillati</taxon>
        <taxon>Actinomycetota</taxon>
        <taxon>Actinomycetes</taxon>
        <taxon>Mycobacteriales</taxon>
        <taxon>Mycobacteriaceae</taxon>
        <taxon>Mycolicibacter</taxon>
    </lineage>
</organism>
<keyword evidence="6" id="KW-0378">Hydrolase</keyword>